<evidence type="ECO:0000313" key="16">
    <source>
        <dbReference type="Proteomes" id="UP001430953"/>
    </source>
</evidence>
<gene>
    <name evidence="15" type="ORF">PUN28_000715</name>
</gene>
<dbReference type="Proteomes" id="UP001430953">
    <property type="component" value="Unassembled WGS sequence"/>
</dbReference>
<dbReference type="InterPro" id="IPR001128">
    <property type="entry name" value="Cyt_P450"/>
</dbReference>
<evidence type="ECO:0000256" key="1">
    <source>
        <dbReference type="ARBA" id="ARBA00001971"/>
    </source>
</evidence>
<evidence type="ECO:0000256" key="8">
    <source>
        <dbReference type="ARBA" id="ARBA00022824"/>
    </source>
</evidence>
<comment type="caution">
    <text evidence="15">The sequence shown here is derived from an EMBL/GenBank/DDBJ whole genome shotgun (WGS) entry which is preliminary data.</text>
</comment>
<evidence type="ECO:0000256" key="3">
    <source>
        <dbReference type="ARBA" id="ARBA00004174"/>
    </source>
</evidence>
<evidence type="ECO:0008006" key="17">
    <source>
        <dbReference type="Google" id="ProtNLM"/>
    </source>
</evidence>
<dbReference type="InterPro" id="IPR036396">
    <property type="entry name" value="Cyt_P450_sf"/>
</dbReference>
<evidence type="ECO:0000256" key="5">
    <source>
        <dbReference type="ARBA" id="ARBA00010617"/>
    </source>
</evidence>
<dbReference type="Pfam" id="PF00067">
    <property type="entry name" value="p450"/>
    <property type="match status" value="1"/>
</dbReference>
<dbReference type="GO" id="GO:0016705">
    <property type="term" value="F:oxidoreductase activity, acting on paired donors, with incorporation or reduction of molecular oxygen"/>
    <property type="evidence" value="ECO:0007669"/>
    <property type="project" value="InterPro"/>
</dbReference>
<reference evidence="15 16" key="1">
    <citation type="submission" date="2023-03" db="EMBL/GenBank/DDBJ databases">
        <title>High recombination rates correlate with genetic variation in Cardiocondyla obscurior ants.</title>
        <authorList>
            <person name="Errbii M."/>
        </authorList>
    </citation>
    <scope>NUCLEOTIDE SEQUENCE [LARGE SCALE GENOMIC DNA]</scope>
    <source>
        <strain evidence="15">Alpha-2009</strain>
        <tissue evidence="15">Whole body</tissue>
    </source>
</reference>
<keyword evidence="9" id="KW-0492">Microsome</keyword>
<dbReference type="PANTHER" id="PTHR24291:SF189">
    <property type="entry name" value="CYTOCHROME P450 4C3-RELATED"/>
    <property type="match status" value="1"/>
</dbReference>
<evidence type="ECO:0000256" key="10">
    <source>
        <dbReference type="ARBA" id="ARBA00023002"/>
    </source>
</evidence>
<evidence type="ECO:0000256" key="2">
    <source>
        <dbReference type="ARBA" id="ARBA00003690"/>
    </source>
</evidence>
<keyword evidence="12" id="KW-0503">Monooxygenase</keyword>
<accession>A0AAW2H0P5</accession>
<dbReference type="InterPro" id="IPR050196">
    <property type="entry name" value="Cytochrome_P450_Monoox"/>
</dbReference>
<protein>
    <recommendedName>
        <fullName evidence="17">Cytochrome P450</fullName>
    </recommendedName>
</protein>
<evidence type="ECO:0000256" key="6">
    <source>
        <dbReference type="ARBA" id="ARBA00022617"/>
    </source>
</evidence>
<name>A0AAW2H0P5_9HYME</name>
<keyword evidence="10" id="KW-0560">Oxidoreductase</keyword>
<evidence type="ECO:0000313" key="15">
    <source>
        <dbReference type="EMBL" id="KAL0133140.1"/>
    </source>
</evidence>
<dbReference type="PRINTS" id="PR00463">
    <property type="entry name" value="EP450I"/>
</dbReference>
<keyword evidence="16" id="KW-1185">Reference proteome</keyword>
<evidence type="ECO:0000256" key="13">
    <source>
        <dbReference type="ARBA" id="ARBA00023136"/>
    </source>
</evidence>
<comment type="subcellular location">
    <subcellularLocation>
        <location evidence="4">Endoplasmic reticulum membrane</location>
        <topology evidence="4">Peripheral membrane protein</topology>
    </subcellularLocation>
    <subcellularLocation>
        <location evidence="3">Microsome membrane</location>
        <topology evidence="3">Peripheral membrane protein</topology>
    </subcellularLocation>
</comment>
<evidence type="ECO:0000256" key="7">
    <source>
        <dbReference type="ARBA" id="ARBA00022723"/>
    </source>
</evidence>
<evidence type="ECO:0000256" key="9">
    <source>
        <dbReference type="ARBA" id="ARBA00022848"/>
    </source>
</evidence>
<dbReference type="Gene3D" id="1.10.630.10">
    <property type="entry name" value="Cytochrome P450"/>
    <property type="match status" value="1"/>
</dbReference>
<proteinExistence type="inferred from homology"/>
<evidence type="ECO:0000256" key="4">
    <source>
        <dbReference type="ARBA" id="ARBA00004406"/>
    </source>
</evidence>
<dbReference type="SUPFAM" id="SSF48264">
    <property type="entry name" value="Cytochrome P450"/>
    <property type="match status" value="1"/>
</dbReference>
<keyword evidence="13 14" id="KW-0472">Membrane</keyword>
<keyword evidence="11" id="KW-0408">Iron</keyword>
<dbReference type="GO" id="GO:0005789">
    <property type="term" value="C:endoplasmic reticulum membrane"/>
    <property type="evidence" value="ECO:0007669"/>
    <property type="project" value="UniProtKB-SubCell"/>
</dbReference>
<comment type="cofactor">
    <cofactor evidence="1">
        <name>heme</name>
        <dbReference type="ChEBI" id="CHEBI:30413"/>
    </cofactor>
</comment>
<comment type="function">
    <text evidence="2">May be involved in the metabolism of insect hormones and in the breakdown of synthetic insecticides.</text>
</comment>
<dbReference type="GO" id="GO:0005506">
    <property type="term" value="F:iron ion binding"/>
    <property type="evidence" value="ECO:0007669"/>
    <property type="project" value="InterPro"/>
</dbReference>
<organism evidence="15 16">
    <name type="scientific">Cardiocondyla obscurior</name>
    <dbReference type="NCBI Taxonomy" id="286306"/>
    <lineage>
        <taxon>Eukaryota</taxon>
        <taxon>Metazoa</taxon>
        <taxon>Ecdysozoa</taxon>
        <taxon>Arthropoda</taxon>
        <taxon>Hexapoda</taxon>
        <taxon>Insecta</taxon>
        <taxon>Pterygota</taxon>
        <taxon>Neoptera</taxon>
        <taxon>Endopterygota</taxon>
        <taxon>Hymenoptera</taxon>
        <taxon>Apocrita</taxon>
        <taxon>Aculeata</taxon>
        <taxon>Formicoidea</taxon>
        <taxon>Formicidae</taxon>
        <taxon>Myrmicinae</taxon>
        <taxon>Cardiocondyla</taxon>
    </lineage>
</organism>
<keyword evidence="8" id="KW-0256">Endoplasmic reticulum</keyword>
<keyword evidence="6" id="KW-0349">Heme</keyword>
<dbReference type="AlphaFoldDB" id="A0AAW2H0P5"/>
<evidence type="ECO:0000256" key="11">
    <source>
        <dbReference type="ARBA" id="ARBA00023004"/>
    </source>
</evidence>
<keyword evidence="14" id="KW-1133">Transmembrane helix</keyword>
<feature type="transmembrane region" description="Helical" evidence="14">
    <location>
        <begin position="12"/>
        <end position="31"/>
    </location>
</feature>
<dbReference type="GO" id="GO:0020037">
    <property type="term" value="F:heme binding"/>
    <property type="evidence" value="ECO:0007669"/>
    <property type="project" value="InterPro"/>
</dbReference>
<sequence length="349" mass="40097">MTIAAILLGEESWVTVFLTFCLLSLLLVQLVQRAIFLHALRNVPYPTALPLIGNAFQISGSQEEFFQNLVKWSQKYGDIFLIWVGLRPFIFLYKVEAVQPLLSSSVHIDKSLEYEYLKPWLGTGLVTSNGEKWHFRRKLLTPSFHNSLLEIYLKNVKEETNVLISCLQKEAGKWFDVVPYAKRATLDIICDTAMGYKLNAQRNSKNEYVKAVDKIASIVQMRFVNVWISSDTIFKLTKAGKEHDHAIKVIQEFVDKVIAKKKTEWMHHKGDDNFNGSTKKRRALLDLLLDVSNNGTILSDEDIREEVNTFMYAGHDTMATSISWTLYALGRHPEYQVRFYSTVFAISLM</sequence>
<dbReference type="InterPro" id="IPR002401">
    <property type="entry name" value="Cyt_P450_E_grp-I"/>
</dbReference>
<keyword evidence="14" id="KW-0812">Transmembrane</keyword>
<keyword evidence="7" id="KW-0479">Metal-binding</keyword>
<comment type="similarity">
    <text evidence="5">Belongs to the cytochrome P450 family.</text>
</comment>
<dbReference type="PANTHER" id="PTHR24291">
    <property type="entry name" value="CYTOCHROME P450 FAMILY 4"/>
    <property type="match status" value="1"/>
</dbReference>
<evidence type="ECO:0000256" key="14">
    <source>
        <dbReference type="SAM" id="Phobius"/>
    </source>
</evidence>
<dbReference type="EMBL" id="JADYXP020000001">
    <property type="protein sequence ID" value="KAL0133140.1"/>
    <property type="molecule type" value="Genomic_DNA"/>
</dbReference>
<evidence type="ECO:0000256" key="12">
    <source>
        <dbReference type="ARBA" id="ARBA00023033"/>
    </source>
</evidence>
<dbReference type="GO" id="GO:0004497">
    <property type="term" value="F:monooxygenase activity"/>
    <property type="evidence" value="ECO:0007669"/>
    <property type="project" value="UniProtKB-KW"/>
</dbReference>